<dbReference type="RefSeq" id="WP_344495968.1">
    <property type="nucleotide sequence ID" value="NZ_BAAAUD010000035.1"/>
</dbReference>
<sequence>MSGPRPPLERAPRPQEETSQPVDEVTLLESRTLRDSVAERTEALDKVKALFLLPDGTHVTTQMVAHYFEVLETAITSMVSDHREERESNGYRLATSEEVTAFKAGASVDRFTSKVALFTRRTVLNVAMLLRDSIVARQVRTHLLDIEEIQPSEPVGNFAHRLASLLDEHITEVLDQRLATHRRKGRRHRGGGLPHHNRLPRHAASQRRGPERR</sequence>
<feature type="compositionally biased region" description="Basic residues" evidence="1">
    <location>
        <begin position="179"/>
        <end position="207"/>
    </location>
</feature>
<dbReference type="Proteomes" id="UP001500403">
    <property type="component" value="Unassembled WGS sequence"/>
</dbReference>
<name>A0ABN3XC55_9ACTN</name>
<gene>
    <name evidence="2" type="ORF">GCM10010446_34220</name>
</gene>
<accession>A0ABN3XC55</accession>
<organism evidence="2 3">
    <name type="scientific">Streptomyces enissocaesilis</name>
    <dbReference type="NCBI Taxonomy" id="332589"/>
    <lineage>
        <taxon>Bacteria</taxon>
        <taxon>Bacillati</taxon>
        <taxon>Actinomycetota</taxon>
        <taxon>Actinomycetes</taxon>
        <taxon>Kitasatosporales</taxon>
        <taxon>Streptomycetaceae</taxon>
        <taxon>Streptomyces</taxon>
        <taxon>Streptomyces rochei group</taxon>
    </lineage>
</organism>
<feature type="compositionally biased region" description="Basic and acidic residues" evidence="1">
    <location>
        <begin position="7"/>
        <end position="16"/>
    </location>
</feature>
<evidence type="ECO:0000256" key="1">
    <source>
        <dbReference type="SAM" id="MobiDB-lite"/>
    </source>
</evidence>
<comment type="caution">
    <text evidence="2">The sequence shown here is derived from an EMBL/GenBank/DDBJ whole genome shotgun (WGS) entry which is preliminary data.</text>
</comment>
<protein>
    <submittedName>
        <fullName evidence="2">Uncharacterized protein</fullName>
    </submittedName>
</protein>
<evidence type="ECO:0000313" key="2">
    <source>
        <dbReference type="EMBL" id="GAA2946090.1"/>
    </source>
</evidence>
<reference evidence="2 3" key="1">
    <citation type="journal article" date="2019" name="Int. J. Syst. Evol. Microbiol.">
        <title>The Global Catalogue of Microorganisms (GCM) 10K type strain sequencing project: providing services to taxonomists for standard genome sequencing and annotation.</title>
        <authorList>
            <consortium name="The Broad Institute Genomics Platform"/>
            <consortium name="The Broad Institute Genome Sequencing Center for Infectious Disease"/>
            <person name="Wu L."/>
            <person name="Ma J."/>
        </authorList>
    </citation>
    <scope>NUCLEOTIDE SEQUENCE [LARGE SCALE GENOMIC DNA]</scope>
    <source>
        <strain evidence="2 3">JCM 9088</strain>
    </source>
</reference>
<keyword evidence="3" id="KW-1185">Reference proteome</keyword>
<feature type="region of interest" description="Disordered" evidence="1">
    <location>
        <begin position="179"/>
        <end position="213"/>
    </location>
</feature>
<proteinExistence type="predicted"/>
<dbReference type="EMBL" id="BAAAUD010000035">
    <property type="protein sequence ID" value="GAA2946090.1"/>
    <property type="molecule type" value="Genomic_DNA"/>
</dbReference>
<evidence type="ECO:0000313" key="3">
    <source>
        <dbReference type="Proteomes" id="UP001500403"/>
    </source>
</evidence>
<feature type="region of interest" description="Disordered" evidence="1">
    <location>
        <begin position="1"/>
        <end position="23"/>
    </location>
</feature>